<dbReference type="PANTHER" id="PTHR11786">
    <property type="entry name" value="N-HYDROXYARYLAMINE O-ACETYLTRANSFERASE"/>
    <property type="match status" value="1"/>
</dbReference>
<evidence type="ECO:0000256" key="1">
    <source>
        <dbReference type="ARBA" id="ARBA00006547"/>
    </source>
</evidence>
<dbReference type="InterPro" id="IPR001447">
    <property type="entry name" value="Arylamine_N-AcTrfase"/>
</dbReference>
<comment type="caution">
    <text evidence="3">The sequence shown here is derived from an EMBL/GenBank/DDBJ whole genome shotgun (WGS) entry which is preliminary data.</text>
</comment>
<dbReference type="InterPro" id="IPR038765">
    <property type="entry name" value="Papain-like_cys_pep_sf"/>
</dbReference>
<evidence type="ECO:0000256" key="2">
    <source>
        <dbReference type="ARBA" id="ARBA00012701"/>
    </source>
</evidence>
<proteinExistence type="inferred from homology"/>
<dbReference type="SUPFAM" id="SSF54001">
    <property type="entry name" value="Cysteine proteinases"/>
    <property type="match status" value="1"/>
</dbReference>
<dbReference type="EMBL" id="JAZGQO010000001">
    <property type="protein sequence ID" value="KAK6196154.1"/>
    <property type="molecule type" value="Genomic_DNA"/>
</dbReference>
<protein>
    <recommendedName>
        <fullName evidence="2">arylamine N-acetyltransferase</fullName>
        <ecNumber evidence="2">2.3.1.5</ecNumber>
    </recommendedName>
</protein>
<dbReference type="AlphaFoldDB" id="A0AAN8QI21"/>
<keyword evidence="4" id="KW-1185">Reference proteome</keyword>
<comment type="similarity">
    <text evidence="1">Belongs to the arylamine N-acetyltransferase family.</text>
</comment>
<sequence>MLSKKEAISFLTEILQLNNVNELLDSSNNFDIINTIMRSYREKEPFQNITLLATDPADRHRPTWTEIKQDMFLRKGGLCYSHHIFLYALLKALNFDVSMARSSVWPLHSNNHLVIFVKNVEQNGDLFLLEAACANPTFKIISLDFEEESPVFFESFLEYKFVKRDGHVLRMHRKGDIRPPSDKDPGVFEGEWRRFYDLDLQEVESVHDFDVVFEDVYTNPELTPFHRSLLFVLFKDQKTQILANNKSLIENNQHQLETNQFKSDEELLKCLNSLTEAFDVSSVRKALDNWRKTKAIITK</sequence>
<name>A0AAN8QI21_PATCE</name>
<dbReference type="EC" id="2.3.1.5" evidence="2"/>
<evidence type="ECO:0000313" key="3">
    <source>
        <dbReference type="EMBL" id="KAK6196154.1"/>
    </source>
</evidence>
<dbReference type="Gene3D" id="3.30.2140.20">
    <property type="match status" value="1"/>
</dbReference>
<accession>A0AAN8QI21</accession>
<organism evidence="3 4">
    <name type="scientific">Patella caerulea</name>
    <name type="common">Rayed Mediterranean limpet</name>
    <dbReference type="NCBI Taxonomy" id="87958"/>
    <lineage>
        <taxon>Eukaryota</taxon>
        <taxon>Metazoa</taxon>
        <taxon>Spiralia</taxon>
        <taxon>Lophotrochozoa</taxon>
        <taxon>Mollusca</taxon>
        <taxon>Gastropoda</taxon>
        <taxon>Patellogastropoda</taxon>
        <taxon>Patelloidea</taxon>
        <taxon>Patellidae</taxon>
        <taxon>Patella</taxon>
    </lineage>
</organism>
<dbReference type="Pfam" id="PF00797">
    <property type="entry name" value="Acetyltransf_2"/>
    <property type="match status" value="1"/>
</dbReference>
<dbReference type="InterPro" id="IPR053710">
    <property type="entry name" value="Arylamine_NAT_domain_sf"/>
</dbReference>
<reference evidence="3 4" key="1">
    <citation type="submission" date="2024-01" db="EMBL/GenBank/DDBJ databases">
        <title>The genome of the rayed Mediterranean limpet Patella caerulea (Linnaeus, 1758).</title>
        <authorList>
            <person name="Anh-Thu Weber A."/>
            <person name="Halstead-Nussloch G."/>
        </authorList>
    </citation>
    <scope>NUCLEOTIDE SEQUENCE [LARGE SCALE GENOMIC DNA]</scope>
    <source>
        <strain evidence="3">AATW-2023a</strain>
        <tissue evidence="3">Whole specimen</tissue>
    </source>
</reference>
<dbReference type="GO" id="GO:0004060">
    <property type="term" value="F:arylamine N-acetyltransferase activity"/>
    <property type="evidence" value="ECO:0007669"/>
    <property type="project" value="UniProtKB-EC"/>
</dbReference>
<dbReference type="PANTHER" id="PTHR11786:SF0">
    <property type="entry name" value="ARYLAMINE N-ACETYLTRANSFERASE 4-RELATED"/>
    <property type="match status" value="1"/>
</dbReference>
<gene>
    <name evidence="3" type="ORF">SNE40_001436</name>
</gene>
<evidence type="ECO:0000313" key="4">
    <source>
        <dbReference type="Proteomes" id="UP001347796"/>
    </source>
</evidence>
<dbReference type="Proteomes" id="UP001347796">
    <property type="component" value="Unassembled WGS sequence"/>
</dbReference>